<feature type="transmembrane region" description="Helical" evidence="1">
    <location>
        <begin position="168"/>
        <end position="192"/>
    </location>
</feature>
<evidence type="ECO:0000313" key="3">
    <source>
        <dbReference type="Proteomes" id="UP000631114"/>
    </source>
</evidence>
<evidence type="ECO:0000256" key="1">
    <source>
        <dbReference type="SAM" id="Phobius"/>
    </source>
</evidence>
<keyword evidence="1" id="KW-0812">Transmembrane</keyword>
<dbReference type="PANTHER" id="PTHR34656:SF1">
    <property type="entry name" value="PYRROLINE-5-CARBOXYLATE REDUCTASE"/>
    <property type="match status" value="1"/>
</dbReference>
<feature type="transmembrane region" description="Helical" evidence="1">
    <location>
        <begin position="128"/>
        <end position="147"/>
    </location>
</feature>
<organism evidence="2 3">
    <name type="scientific">Coptis chinensis</name>
    <dbReference type="NCBI Taxonomy" id="261450"/>
    <lineage>
        <taxon>Eukaryota</taxon>
        <taxon>Viridiplantae</taxon>
        <taxon>Streptophyta</taxon>
        <taxon>Embryophyta</taxon>
        <taxon>Tracheophyta</taxon>
        <taxon>Spermatophyta</taxon>
        <taxon>Magnoliopsida</taxon>
        <taxon>Ranunculales</taxon>
        <taxon>Ranunculaceae</taxon>
        <taxon>Coptidoideae</taxon>
        <taxon>Coptis</taxon>
    </lineage>
</organism>
<reference evidence="2 3" key="1">
    <citation type="submission" date="2020-10" db="EMBL/GenBank/DDBJ databases">
        <title>The Coptis chinensis genome and diversification of protoberbering-type alkaloids.</title>
        <authorList>
            <person name="Wang B."/>
            <person name="Shu S."/>
            <person name="Song C."/>
            <person name="Liu Y."/>
        </authorList>
    </citation>
    <scope>NUCLEOTIDE SEQUENCE [LARGE SCALE GENOMIC DNA]</scope>
    <source>
        <strain evidence="2">HL-2020</strain>
        <tissue evidence="2">Leaf</tissue>
    </source>
</reference>
<proteinExistence type="predicted"/>
<dbReference type="PANTHER" id="PTHR34656">
    <property type="entry name" value="PYRROLINE-5-CARBOXYLATE REDUCTASE"/>
    <property type="match status" value="1"/>
</dbReference>
<evidence type="ECO:0008006" key="4">
    <source>
        <dbReference type="Google" id="ProtNLM"/>
    </source>
</evidence>
<keyword evidence="1" id="KW-1133">Transmembrane helix</keyword>
<keyword evidence="1" id="KW-0472">Membrane</keyword>
<dbReference type="OrthoDB" id="747268at2759"/>
<dbReference type="AlphaFoldDB" id="A0A835I3S2"/>
<protein>
    <recommendedName>
        <fullName evidence="4">FAR1 domain-containing protein</fullName>
    </recommendedName>
</protein>
<evidence type="ECO:0000313" key="2">
    <source>
        <dbReference type="EMBL" id="KAF9608593.1"/>
    </source>
</evidence>
<keyword evidence="3" id="KW-1185">Reference proteome</keyword>
<accession>A0A835I3S2</accession>
<dbReference type="Proteomes" id="UP000631114">
    <property type="component" value="Unassembled WGS sequence"/>
</dbReference>
<sequence length="200" mass="22644">MDNEPLCFDLNRYHEDVEGDAIEDVEFQRENERDENDEVTQETLNKPEVRMTFDTIDAILEYYRKYGNEKRFPVKIRSSRKDDNGVTRYITLTCCREGKARSRALYDSVLFGAVFGLLSMAAALALALAIPATVVTWITVLVLLAFVSKPRRALVLEGRKITKDIVGFVIKIVIKEGNIVAAVCVVIGYFVLTGRKSRDD</sequence>
<name>A0A835I3S2_9MAGN</name>
<gene>
    <name evidence="2" type="ORF">IFM89_010078</name>
</gene>
<dbReference type="EMBL" id="JADFTS010000004">
    <property type="protein sequence ID" value="KAF9608593.1"/>
    <property type="molecule type" value="Genomic_DNA"/>
</dbReference>
<comment type="caution">
    <text evidence="2">The sequence shown here is derived from an EMBL/GenBank/DDBJ whole genome shotgun (WGS) entry which is preliminary data.</text>
</comment>